<protein>
    <submittedName>
        <fullName evidence="1">GTPase</fullName>
    </submittedName>
</protein>
<comment type="caution">
    <text evidence="1">The sequence shown here is derived from an EMBL/GenBank/DDBJ whole genome shotgun (WGS) entry which is preliminary data.</text>
</comment>
<dbReference type="Proteomes" id="UP000246278">
    <property type="component" value="Unassembled WGS sequence"/>
</dbReference>
<dbReference type="AlphaFoldDB" id="A0A317TBY4"/>
<proteinExistence type="predicted"/>
<dbReference type="OrthoDB" id="572467at2"/>
<gene>
    <name evidence="1" type="ORF">CR164_02185</name>
</gene>
<name>A0A317TBY4_9CHLB</name>
<dbReference type="EMBL" id="PDNZ01000001">
    <property type="protein sequence ID" value="PWW83421.1"/>
    <property type="molecule type" value="Genomic_DNA"/>
</dbReference>
<evidence type="ECO:0000313" key="2">
    <source>
        <dbReference type="Proteomes" id="UP000246278"/>
    </source>
</evidence>
<sequence length="115" mass="13297">MKLVFVYNADSGPVSGLFDIGHKLFSPETYQCGLCSLTHDTFTEKQIWKDFRENSDTEMEFLHRDEFKKKYGKEFDYPVVLQRNDTLEVLLAKEEIDAIPDVETLIKTIEEKAAG</sequence>
<evidence type="ECO:0000313" key="1">
    <source>
        <dbReference type="EMBL" id="PWW83421.1"/>
    </source>
</evidence>
<reference evidence="2" key="1">
    <citation type="submission" date="2017-10" db="EMBL/GenBank/DDBJ databases">
        <authorList>
            <person name="Gaisin V.A."/>
            <person name="Rysina M.S."/>
            <person name="Grouzdev D.S."/>
        </authorList>
    </citation>
    <scope>NUCLEOTIDE SEQUENCE [LARGE SCALE GENOMIC DNA]</scope>
    <source>
        <strain evidence="2">V1</strain>
    </source>
</reference>
<organism evidence="1 2">
    <name type="scientific">Prosthecochloris marina</name>
    <dbReference type="NCBI Taxonomy" id="2017681"/>
    <lineage>
        <taxon>Bacteria</taxon>
        <taxon>Pseudomonadati</taxon>
        <taxon>Chlorobiota</taxon>
        <taxon>Chlorobiia</taxon>
        <taxon>Chlorobiales</taxon>
        <taxon>Chlorobiaceae</taxon>
        <taxon>Prosthecochloris</taxon>
    </lineage>
</organism>
<dbReference type="RefSeq" id="WP_110022307.1">
    <property type="nucleotide sequence ID" value="NZ_PDNZ01000001.1"/>
</dbReference>
<accession>A0A317TBY4</accession>
<keyword evidence="2" id="KW-1185">Reference proteome</keyword>